<dbReference type="STRING" id="979556.MTES_0408"/>
<keyword evidence="2" id="KW-0812">Transmembrane</keyword>
<dbReference type="AlphaFoldDB" id="E8NAV0"/>
<feature type="transmembrane region" description="Helical" evidence="2">
    <location>
        <begin position="67"/>
        <end position="86"/>
    </location>
</feature>
<dbReference type="OrthoDB" id="3637276at2"/>
<dbReference type="HOGENOM" id="CLU_082703_0_0_11"/>
<accession>E8NAV0</accession>
<keyword evidence="2" id="KW-0472">Membrane</keyword>
<dbReference type="Proteomes" id="UP000008975">
    <property type="component" value="Chromosome"/>
</dbReference>
<feature type="region of interest" description="Disordered" evidence="1">
    <location>
        <begin position="182"/>
        <end position="236"/>
    </location>
</feature>
<organism evidence="3 4">
    <name type="scientific">Microbacterium testaceum (strain StLB037)</name>
    <dbReference type="NCBI Taxonomy" id="979556"/>
    <lineage>
        <taxon>Bacteria</taxon>
        <taxon>Bacillati</taxon>
        <taxon>Actinomycetota</taxon>
        <taxon>Actinomycetes</taxon>
        <taxon>Micrococcales</taxon>
        <taxon>Microbacteriaceae</taxon>
        <taxon>Microbacterium</taxon>
    </lineage>
</organism>
<name>E8NAV0_MICTS</name>
<feature type="compositionally biased region" description="Low complexity" evidence="1">
    <location>
        <begin position="189"/>
        <end position="199"/>
    </location>
</feature>
<evidence type="ECO:0000313" key="4">
    <source>
        <dbReference type="Proteomes" id="UP000008975"/>
    </source>
</evidence>
<protein>
    <submittedName>
        <fullName evidence="3">Large exoproteins</fullName>
    </submittedName>
</protein>
<feature type="transmembrane region" description="Helical" evidence="2">
    <location>
        <begin position="92"/>
        <end position="110"/>
    </location>
</feature>
<evidence type="ECO:0000313" key="3">
    <source>
        <dbReference type="EMBL" id="BAJ73372.1"/>
    </source>
</evidence>
<dbReference type="KEGG" id="mts:MTES_0408"/>
<feature type="transmembrane region" description="Helical" evidence="2">
    <location>
        <begin position="20"/>
        <end position="46"/>
    </location>
</feature>
<reference evidence="3 4" key="1">
    <citation type="journal article" date="2011" name="J. Bacteriol.">
        <title>Genome sequence of Microbacterium testaceum StLB037, an N-acylhomoserine lactone-degrading bacterium isolated from potato leaves.</title>
        <authorList>
            <person name="Morohoshi T."/>
            <person name="Wang W.-Z."/>
            <person name="Someya N."/>
            <person name="Ikeda T."/>
        </authorList>
    </citation>
    <scope>NUCLEOTIDE SEQUENCE [LARGE SCALE GENOMIC DNA]</scope>
    <source>
        <strain evidence="3 4">StLB037</strain>
    </source>
</reference>
<reference key="2">
    <citation type="submission" date="2011-02" db="EMBL/GenBank/DDBJ databases">
        <title>Genome sequence of Microbacterium testaceum StLB037.</title>
        <authorList>
            <person name="Morohoshi T."/>
            <person name="Wang W.Z."/>
            <person name="Someya N."/>
            <person name="Ikeda T."/>
        </authorList>
    </citation>
    <scope>NUCLEOTIDE SEQUENCE</scope>
    <source>
        <strain>StLB037</strain>
    </source>
</reference>
<evidence type="ECO:0000256" key="2">
    <source>
        <dbReference type="SAM" id="Phobius"/>
    </source>
</evidence>
<dbReference type="EMBL" id="AP012052">
    <property type="protein sequence ID" value="BAJ73372.1"/>
    <property type="molecule type" value="Genomic_DNA"/>
</dbReference>
<proteinExistence type="predicted"/>
<dbReference type="RefSeq" id="WP_013583499.1">
    <property type="nucleotide sequence ID" value="NC_015125.1"/>
</dbReference>
<keyword evidence="2" id="KW-1133">Transmembrane helix</keyword>
<gene>
    <name evidence="3" type="ordered locus">MTES_0408</name>
</gene>
<sequence length="236" mass="24514">MDILHLAYSDPYDTSGAAGLAVMGAVYAFAAVIGLIGYVIGSFLLMKVFERAGVEGKWRAWVPVYNYMVFVKLGDISPWVILGIAVAWAIPFLNFLAIPVGLVVLIMAAVRVNAKFGREWPILLLFLLSGLGVWIWLGILGFSGNRWNPAAASPSPWGSSFLADKTVWNGIPVQPAQQGAGVNGGGYGAAPQGYAAPSNPSYPPAPPASGATPPPPAPPATGTTPPPPAPPAGPQV</sequence>
<dbReference type="eggNOG" id="ENOG503385M">
    <property type="taxonomic scope" value="Bacteria"/>
</dbReference>
<evidence type="ECO:0000256" key="1">
    <source>
        <dbReference type="SAM" id="MobiDB-lite"/>
    </source>
</evidence>
<feature type="compositionally biased region" description="Pro residues" evidence="1">
    <location>
        <begin position="200"/>
        <end position="236"/>
    </location>
</feature>
<feature type="transmembrane region" description="Helical" evidence="2">
    <location>
        <begin position="122"/>
        <end position="142"/>
    </location>
</feature>